<evidence type="ECO:0000256" key="3">
    <source>
        <dbReference type="ARBA" id="ARBA00022801"/>
    </source>
</evidence>
<dbReference type="AlphaFoldDB" id="A0A9D1XBJ9"/>
<keyword evidence="1" id="KW-0690">Ribosome biogenesis</keyword>
<dbReference type="SUPFAM" id="SSF118010">
    <property type="entry name" value="TM1457-like"/>
    <property type="match status" value="1"/>
</dbReference>
<dbReference type="CDD" id="cd16332">
    <property type="entry name" value="Prp-like"/>
    <property type="match status" value="1"/>
</dbReference>
<keyword evidence="2 7" id="KW-0645">Protease</keyword>
<dbReference type="Gene3D" id="3.30.70.1490">
    <property type="entry name" value="Cysteine protease Prp"/>
    <property type="match status" value="1"/>
</dbReference>
<evidence type="ECO:0000256" key="2">
    <source>
        <dbReference type="ARBA" id="ARBA00022670"/>
    </source>
</evidence>
<proteinExistence type="inferred from homology"/>
<dbReference type="PANTHER" id="PTHR39178">
    <property type="entry name" value="HYPOTHETICAL RIBOSOME-ASSOCIATED PROTEIN"/>
    <property type="match status" value="1"/>
</dbReference>
<dbReference type="PANTHER" id="PTHR39178:SF1">
    <property type="entry name" value="RIBOSOMAL-PROCESSING CYSTEINE PROTEASE PRP"/>
    <property type="match status" value="1"/>
</dbReference>
<sequence>MIRITVTQKDGAYVSIESEGHAGYAEEGQDIICSAVSALVVNTVNSIETFTEDRLLCESGDGYVYFSFPDGYGEKTELLVKSLLLGLDSIRRDYGTKYLKIAFREV</sequence>
<dbReference type="InterPro" id="IPR036764">
    <property type="entry name" value="Peptidase_Prp_sf"/>
</dbReference>
<dbReference type="Pfam" id="PF04327">
    <property type="entry name" value="Peptidase_Prp"/>
    <property type="match status" value="1"/>
</dbReference>
<dbReference type="GO" id="GO:0042254">
    <property type="term" value="P:ribosome biogenesis"/>
    <property type="evidence" value="ECO:0007669"/>
    <property type="project" value="UniProtKB-KW"/>
</dbReference>
<dbReference type="Proteomes" id="UP000886890">
    <property type="component" value="Unassembled WGS sequence"/>
</dbReference>
<gene>
    <name evidence="7" type="ORF">H9734_01180</name>
</gene>
<keyword evidence="4" id="KW-0788">Thiol protease</keyword>
<name>A0A9D1XBJ9_9FIRM</name>
<evidence type="ECO:0000313" key="8">
    <source>
        <dbReference type="Proteomes" id="UP000886890"/>
    </source>
</evidence>
<evidence type="ECO:0000256" key="5">
    <source>
        <dbReference type="ARBA" id="ARBA00044503"/>
    </source>
</evidence>
<dbReference type="GO" id="GO:0008234">
    <property type="term" value="F:cysteine-type peptidase activity"/>
    <property type="evidence" value="ECO:0007669"/>
    <property type="project" value="UniProtKB-KW"/>
</dbReference>
<comment type="caution">
    <text evidence="7">The sequence shown here is derived from an EMBL/GenBank/DDBJ whole genome shotgun (WGS) entry which is preliminary data.</text>
</comment>
<keyword evidence="3" id="KW-0378">Hydrolase</keyword>
<dbReference type="GO" id="GO:0006508">
    <property type="term" value="P:proteolysis"/>
    <property type="evidence" value="ECO:0007669"/>
    <property type="project" value="UniProtKB-KW"/>
</dbReference>
<dbReference type="EMBL" id="DXEK01000016">
    <property type="protein sequence ID" value="HIX76200.1"/>
    <property type="molecule type" value="Genomic_DNA"/>
</dbReference>
<evidence type="ECO:0000256" key="6">
    <source>
        <dbReference type="ARBA" id="ARBA00044538"/>
    </source>
</evidence>
<protein>
    <recommendedName>
        <fullName evidence="6">Ribosomal processing cysteine protease Prp</fullName>
    </recommendedName>
</protein>
<evidence type="ECO:0000256" key="4">
    <source>
        <dbReference type="ARBA" id="ARBA00022807"/>
    </source>
</evidence>
<evidence type="ECO:0000313" key="7">
    <source>
        <dbReference type="EMBL" id="HIX76200.1"/>
    </source>
</evidence>
<dbReference type="InterPro" id="IPR007422">
    <property type="entry name" value="Peptidase_Prp"/>
</dbReference>
<evidence type="ECO:0000256" key="1">
    <source>
        <dbReference type="ARBA" id="ARBA00022517"/>
    </source>
</evidence>
<organism evidence="7 8">
    <name type="scientific">Candidatus Fusicatenibacter merdavium</name>
    <dbReference type="NCBI Taxonomy" id="2838600"/>
    <lineage>
        <taxon>Bacteria</taxon>
        <taxon>Bacillati</taxon>
        <taxon>Bacillota</taxon>
        <taxon>Clostridia</taxon>
        <taxon>Lachnospirales</taxon>
        <taxon>Lachnospiraceae</taxon>
        <taxon>Fusicatenibacter</taxon>
    </lineage>
</organism>
<accession>A0A9D1XBJ9</accession>
<reference evidence="7" key="1">
    <citation type="journal article" date="2021" name="PeerJ">
        <title>Extensive microbial diversity within the chicken gut microbiome revealed by metagenomics and culture.</title>
        <authorList>
            <person name="Gilroy R."/>
            <person name="Ravi A."/>
            <person name="Getino M."/>
            <person name="Pursley I."/>
            <person name="Horton D.L."/>
            <person name="Alikhan N.F."/>
            <person name="Baker D."/>
            <person name="Gharbi K."/>
            <person name="Hall N."/>
            <person name="Watson M."/>
            <person name="Adriaenssens E.M."/>
            <person name="Foster-Nyarko E."/>
            <person name="Jarju S."/>
            <person name="Secka A."/>
            <person name="Antonio M."/>
            <person name="Oren A."/>
            <person name="Chaudhuri R.R."/>
            <person name="La Ragione R."/>
            <person name="Hildebrand F."/>
            <person name="Pallen M.J."/>
        </authorList>
    </citation>
    <scope>NUCLEOTIDE SEQUENCE</scope>
    <source>
        <strain evidence="7">CHK183-1962</strain>
    </source>
</reference>
<reference evidence="7" key="2">
    <citation type="submission" date="2021-04" db="EMBL/GenBank/DDBJ databases">
        <authorList>
            <person name="Gilroy R."/>
        </authorList>
    </citation>
    <scope>NUCLEOTIDE SEQUENCE</scope>
    <source>
        <strain evidence="7">CHK183-1962</strain>
    </source>
</reference>
<comment type="similarity">
    <text evidence="5">Belongs to the Prp family.</text>
</comment>